<comment type="caution">
    <text evidence="2">The sequence shown here is derived from an EMBL/GenBank/DDBJ whole genome shotgun (WGS) entry which is preliminary data.</text>
</comment>
<feature type="region of interest" description="Disordered" evidence="1">
    <location>
        <begin position="299"/>
        <end position="326"/>
    </location>
</feature>
<feature type="compositionally biased region" description="Polar residues" evidence="1">
    <location>
        <begin position="216"/>
        <end position="225"/>
    </location>
</feature>
<evidence type="ECO:0000256" key="1">
    <source>
        <dbReference type="SAM" id="MobiDB-lite"/>
    </source>
</evidence>
<evidence type="ECO:0000313" key="2">
    <source>
        <dbReference type="EMBL" id="KAK1736473.1"/>
    </source>
</evidence>
<sequence>MSRKDKQADLRRRMAEARSKLLQSQHPLLDDEEGSEEVGGNGVAGTRKRPLSPGGGSGGILRKSKYSTKTDSAAKQSSSSSHQNSLGALVDGYGESSSDDDDDDNRNKNRVVPSATTVTISTAPHPSHSTKKNESKHNYKPDDGNNLSKSGSISKPASTKEDTSVSDEVWDEFNAMLEADEAATNDVINTTATTKRKDEKVNSTKSKEDDNDKETSPTSHNTEVELNNVEKINKDDLYDNDDTNIMEQTSYEARLARLILLKNKKQKKKQTREMNEVASASTNLSSAGDFYDPSLAWAEEDEQEEDGEEVEKQINSGVDRDDEGEVGKTSLIQTTAASLSSSAAVSMAKILRGRREEARMLASRGDDVASDKDLSQDMDASDGKWF</sequence>
<accession>A0AAD8XZT0</accession>
<gene>
    <name evidence="2" type="ORF">QTG54_013073</name>
</gene>
<reference evidence="2" key="1">
    <citation type="submission" date="2023-06" db="EMBL/GenBank/DDBJ databases">
        <title>Survivors Of The Sea: Transcriptome response of Skeletonema marinoi to long-term dormancy.</title>
        <authorList>
            <person name="Pinder M.I.M."/>
            <person name="Kourtchenko O."/>
            <person name="Robertson E.K."/>
            <person name="Larsson T."/>
            <person name="Maumus F."/>
            <person name="Osuna-Cruz C.M."/>
            <person name="Vancaester E."/>
            <person name="Stenow R."/>
            <person name="Vandepoele K."/>
            <person name="Ploug H."/>
            <person name="Bruchert V."/>
            <person name="Godhe A."/>
            <person name="Topel M."/>
        </authorList>
    </citation>
    <scope>NUCLEOTIDE SEQUENCE</scope>
    <source>
        <strain evidence="2">R05AC</strain>
    </source>
</reference>
<feature type="compositionally biased region" description="Low complexity" evidence="1">
    <location>
        <begin position="67"/>
        <end position="85"/>
    </location>
</feature>
<feature type="compositionally biased region" description="Polar residues" evidence="1">
    <location>
        <begin position="145"/>
        <end position="157"/>
    </location>
</feature>
<feature type="region of interest" description="Disordered" evidence="1">
    <location>
        <begin position="1"/>
        <end position="240"/>
    </location>
</feature>
<feature type="compositionally biased region" description="Basic and acidic residues" evidence="1">
    <location>
        <begin position="1"/>
        <end position="19"/>
    </location>
</feature>
<protein>
    <submittedName>
        <fullName evidence="2">Uncharacterized protein</fullName>
    </submittedName>
</protein>
<dbReference type="AlphaFoldDB" id="A0AAD8XZT0"/>
<feature type="compositionally biased region" description="Polar residues" evidence="1">
    <location>
        <begin position="114"/>
        <end position="124"/>
    </location>
</feature>
<dbReference type="EMBL" id="JATAAI010000029">
    <property type="protein sequence ID" value="KAK1736473.1"/>
    <property type="molecule type" value="Genomic_DNA"/>
</dbReference>
<feature type="compositionally biased region" description="Acidic residues" evidence="1">
    <location>
        <begin position="299"/>
        <end position="309"/>
    </location>
</feature>
<keyword evidence="3" id="KW-1185">Reference proteome</keyword>
<feature type="compositionally biased region" description="Basic and acidic residues" evidence="1">
    <location>
        <begin position="195"/>
        <end position="215"/>
    </location>
</feature>
<evidence type="ECO:0000313" key="3">
    <source>
        <dbReference type="Proteomes" id="UP001224775"/>
    </source>
</evidence>
<dbReference type="Proteomes" id="UP001224775">
    <property type="component" value="Unassembled WGS sequence"/>
</dbReference>
<name>A0AAD8XZT0_9STRA</name>
<organism evidence="2 3">
    <name type="scientific">Skeletonema marinoi</name>
    <dbReference type="NCBI Taxonomy" id="267567"/>
    <lineage>
        <taxon>Eukaryota</taxon>
        <taxon>Sar</taxon>
        <taxon>Stramenopiles</taxon>
        <taxon>Ochrophyta</taxon>
        <taxon>Bacillariophyta</taxon>
        <taxon>Coscinodiscophyceae</taxon>
        <taxon>Thalassiosirophycidae</taxon>
        <taxon>Thalassiosirales</taxon>
        <taxon>Skeletonemataceae</taxon>
        <taxon>Skeletonema</taxon>
        <taxon>Skeletonema marinoi-dohrnii complex</taxon>
    </lineage>
</organism>
<feature type="region of interest" description="Disordered" evidence="1">
    <location>
        <begin position="360"/>
        <end position="386"/>
    </location>
</feature>
<proteinExistence type="predicted"/>
<feature type="compositionally biased region" description="Basic and acidic residues" evidence="1">
    <location>
        <begin position="131"/>
        <end position="143"/>
    </location>
</feature>